<protein>
    <submittedName>
        <fullName evidence="8">Two-component system response regulator</fullName>
    </submittedName>
</protein>
<dbReference type="PANTHER" id="PTHR48111:SF1">
    <property type="entry name" value="TWO-COMPONENT RESPONSE REGULATOR ORR33"/>
    <property type="match status" value="1"/>
</dbReference>
<sequence length="327" mass="36268">MRILAVDDDPIILELLTELLATFGQHEVDTAESAKEALARLSDPAAGIYDCFLLDIQMPETDGIELCGLLRQTQAYARSPILMITAMSDKAYIDNAFSAGATDYVTKPFDITELRFRIKNAEARLTSEGGMAKKIFAVSRASEAANTPQPKVALNEPVTILDVDGVIDYFAFENYITELSRGSLFGSTVFAFTIRRIDELYADSTPFGFECLITDTSEAISDCLKPHQFLISYAGNGTFICVVEGGYRPDLDKLTDAINLQIHNMDLHFCDGRKLDFRVCAGQSFRLIWRAGRNALDAVIQAHASAEDEAQRRERMSDGFWLTEQAV</sequence>
<keyword evidence="4" id="KW-0238">DNA-binding</keyword>
<dbReference type="GO" id="GO:0005829">
    <property type="term" value="C:cytosol"/>
    <property type="evidence" value="ECO:0007669"/>
    <property type="project" value="TreeGrafter"/>
</dbReference>
<reference evidence="8 9" key="1">
    <citation type="journal article" date="2018" name="Int. J. Syst. Evol. Microbiol.">
        <title>Pseudooceanicola lipolyticus sp. nov., a marine alphaproteobacterium, reclassification of Oceanicola flagellatus as Pseudooceanicola flagellatus comb. nov. and emended description of the genus Pseudooceanicola.</title>
        <authorList>
            <person name="Huang M.-M."/>
            <person name="Guo L.-L."/>
            <person name="Wu Y.-H."/>
            <person name="Lai Q.-L."/>
            <person name="Shao Z.-Z."/>
            <person name="Wang C.-S."/>
            <person name="Wu M."/>
            <person name="Xu X.-W."/>
        </authorList>
    </citation>
    <scope>NUCLEOTIDE SEQUENCE [LARGE SCALE GENOMIC DNA]</scope>
    <source>
        <strain evidence="8 9">157</strain>
    </source>
</reference>
<evidence type="ECO:0000256" key="2">
    <source>
        <dbReference type="ARBA" id="ARBA00023012"/>
    </source>
</evidence>
<dbReference type="GO" id="GO:0032993">
    <property type="term" value="C:protein-DNA complex"/>
    <property type="evidence" value="ECO:0007669"/>
    <property type="project" value="TreeGrafter"/>
</dbReference>
<dbReference type="SUPFAM" id="SSF52172">
    <property type="entry name" value="CheY-like"/>
    <property type="match status" value="1"/>
</dbReference>
<keyword evidence="2" id="KW-0902">Two-component regulatory system</keyword>
<evidence type="ECO:0000256" key="5">
    <source>
        <dbReference type="ARBA" id="ARBA00023163"/>
    </source>
</evidence>
<keyword evidence="9" id="KW-1185">Reference proteome</keyword>
<dbReference type="SMART" id="SM00448">
    <property type="entry name" value="REC"/>
    <property type="match status" value="1"/>
</dbReference>
<dbReference type="AlphaFoldDB" id="A0A2M8J4Q3"/>
<dbReference type="GO" id="GO:0006355">
    <property type="term" value="P:regulation of DNA-templated transcription"/>
    <property type="evidence" value="ECO:0007669"/>
    <property type="project" value="TreeGrafter"/>
</dbReference>
<dbReference type="GO" id="GO:0000976">
    <property type="term" value="F:transcription cis-regulatory region binding"/>
    <property type="evidence" value="ECO:0007669"/>
    <property type="project" value="TreeGrafter"/>
</dbReference>
<feature type="domain" description="Response regulatory" evidence="7">
    <location>
        <begin position="2"/>
        <end position="122"/>
    </location>
</feature>
<dbReference type="Pfam" id="PF00072">
    <property type="entry name" value="Response_reg"/>
    <property type="match status" value="1"/>
</dbReference>
<name>A0A2M8J4Q3_9RHOB</name>
<evidence type="ECO:0000313" key="8">
    <source>
        <dbReference type="EMBL" id="PJE37753.1"/>
    </source>
</evidence>
<dbReference type="PROSITE" id="PS50110">
    <property type="entry name" value="RESPONSE_REGULATORY"/>
    <property type="match status" value="1"/>
</dbReference>
<dbReference type="Gene3D" id="3.40.50.2300">
    <property type="match status" value="1"/>
</dbReference>
<dbReference type="PANTHER" id="PTHR48111">
    <property type="entry name" value="REGULATOR OF RPOS"/>
    <property type="match status" value="1"/>
</dbReference>
<evidence type="ECO:0000313" key="9">
    <source>
        <dbReference type="Proteomes" id="UP000231553"/>
    </source>
</evidence>
<evidence type="ECO:0000256" key="6">
    <source>
        <dbReference type="PROSITE-ProRule" id="PRU00169"/>
    </source>
</evidence>
<dbReference type="InterPro" id="IPR011006">
    <property type="entry name" value="CheY-like_superfamily"/>
</dbReference>
<dbReference type="RefSeq" id="WP_100161474.1">
    <property type="nucleotide sequence ID" value="NZ_PGTB01000009.1"/>
</dbReference>
<dbReference type="GO" id="GO:0000156">
    <property type="term" value="F:phosphorelay response regulator activity"/>
    <property type="evidence" value="ECO:0007669"/>
    <property type="project" value="TreeGrafter"/>
</dbReference>
<comment type="caution">
    <text evidence="8">The sequence shown here is derived from an EMBL/GenBank/DDBJ whole genome shotgun (WGS) entry which is preliminary data.</text>
</comment>
<dbReference type="EMBL" id="PGTB01000009">
    <property type="protein sequence ID" value="PJE37753.1"/>
    <property type="molecule type" value="Genomic_DNA"/>
</dbReference>
<accession>A0A2M8J4Q3</accession>
<dbReference type="InterPro" id="IPR039420">
    <property type="entry name" value="WalR-like"/>
</dbReference>
<evidence type="ECO:0000256" key="3">
    <source>
        <dbReference type="ARBA" id="ARBA00023015"/>
    </source>
</evidence>
<evidence type="ECO:0000256" key="4">
    <source>
        <dbReference type="ARBA" id="ARBA00023125"/>
    </source>
</evidence>
<keyword evidence="5" id="KW-0804">Transcription</keyword>
<gene>
    <name evidence="8" type="ORF">CVM52_05110</name>
</gene>
<keyword evidence="3" id="KW-0805">Transcription regulation</keyword>
<evidence type="ECO:0000256" key="1">
    <source>
        <dbReference type="ARBA" id="ARBA00022553"/>
    </source>
</evidence>
<evidence type="ECO:0000259" key="7">
    <source>
        <dbReference type="PROSITE" id="PS50110"/>
    </source>
</evidence>
<dbReference type="Proteomes" id="UP000231553">
    <property type="component" value="Unassembled WGS sequence"/>
</dbReference>
<keyword evidence="1 6" id="KW-0597">Phosphoprotein</keyword>
<dbReference type="InterPro" id="IPR001789">
    <property type="entry name" value="Sig_transdc_resp-reg_receiver"/>
</dbReference>
<organism evidence="8 9">
    <name type="scientific">Pseudooceanicola lipolyticus</name>
    <dbReference type="NCBI Taxonomy" id="2029104"/>
    <lineage>
        <taxon>Bacteria</taxon>
        <taxon>Pseudomonadati</taxon>
        <taxon>Pseudomonadota</taxon>
        <taxon>Alphaproteobacteria</taxon>
        <taxon>Rhodobacterales</taxon>
        <taxon>Paracoccaceae</taxon>
        <taxon>Pseudooceanicola</taxon>
    </lineage>
</organism>
<proteinExistence type="predicted"/>
<feature type="modified residue" description="4-aspartylphosphate" evidence="6">
    <location>
        <position position="55"/>
    </location>
</feature>
<dbReference type="OrthoDB" id="7326651at2"/>